<dbReference type="STRING" id="569365.A0A0D2BAV0"/>
<keyword evidence="5" id="KW-0560">Oxidoreductase</keyword>
<proteinExistence type="inferred from homology"/>
<evidence type="ECO:0000313" key="9">
    <source>
        <dbReference type="Proteomes" id="UP000054466"/>
    </source>
</evidence>
<dbReference type="GO" id="GO:0005737">
    <property type="term" value="C:cytoplasm"/>
    <property type="evidence" value="ECO:0007669"/>
    <property type="project" value="TreeGrafter"/>
</dbReference>
<dbReference type="Pfam" id="PF02668">
    <property type="entry name" value="TauD"/>
    <property type="match status" value="1"/>
</dbReference>
<dbReference type="InterPro" id="IPR051323">
    <property type="entry name" value="AtsK-like"/>
</dbReference>
<dbReference type="RefSeq" id="XP_016254908.1">
    <property type="nucleotide sequence ID" value="XM_016387980.1"/>
</dbReference>
<evidence type="ECO:0000256" key="3">
    <source>
        <dbReference type="ARBA" id="ARBA00022723"/>
    </source>
</evidence>
<dbReference type="EMBL" id="KN847040">
    <property type="protein sequence ID" value="KIW34692.1"/>
    <property type="molecule type" value="Genomic_DNA"/>
</dbReference>
<gene>
    <name evidence="8" type="ORF">PV07_01456</name>
</gene>
<comment type="similarity">
    <text evidence="2">Belongs to the TfdA dioxygenase family.</text>
</comment>
<dbReference type="GO" id="GO:0046872">
    <property type="term" value="F:metal ion binding"/>
    <property type="evidence" value="ECO:0007669"/>
    <property type="project" value="UniProtKB-KW"/>
</dbReference>
<dbReference type="AlphaFoldDB" id="A0A0D2BAV0"/>
<evidence type="ECO:0000256" key="2">
    <source>
        <dbReference type="ARBA" id="ARBA00005896"/>
    </source>
</evidence>
<evidence type="ECO:0000313" key="8">
    <source>
        <dbReference type="EMBL" id="KIW34692.1"/>
    </source>
</evidence>
<dbReference type="InterPro" id="IPR003819">
    <property type="entry name" value="TauD/TfdA-like"/>
</dbReference>
<dbReference type="VEuPathDB" id="FungiDB:PV07_01456"/>
<dbReference type="OrthoDB" id="10257314at2759"/>
<keyword evidence="6" id="KW-0408">Iron</keyword>
<keyword evidence="3" id="KW-0479">Metal-binding</keyword>
<name>A0A0D2BAV0_9EURO</name>
<dbReference type="InterPro" id="IPR042098">
    <property type="entry name" value="TauD-like_sf"/>
</dbReference>
<dbReference type="GeneID" id="27340650"/>
<dbReference type="PANTHER" id="PTHR30468">
    <property type="entry name" value="ALPHA-KETOGLUTARATE-DEPENDENT SULFONATE DIOXYGENASE"/>
    <property type="match status" value="1"/>
</dbReference>
<comment type="cofactor">
    <cofactor evidence="1">
        <name>Fe(2+)</name>
        <dbReference type="ChEBI" id="CHEBI:29033"/>
    </cofactor>
</comment>
<sequence length="345" mass="39204">MSATLTGITERVFAYRAPDPQLEVFEPPKDRAFFADPEKKALLAAAKQVRHLTPYIGTELIGVQLSQLNEAQKDELALLVAERGVVFFRNQDITLEQQHELTKHYGIQDRDPNQQDPRHVTIIGRDNDIRAYGDFAGEYHADHSHEANPPAYTMLRMVKTPEFGGDTIFTSQTALFDKLSPSFQKLFESLHGVHSSEHQFLASVNAGYQPFRAPQRREHPLVRTHPVTNLKSLFYNPMFVVHIAELKGQEAIHTLNFLREHLHAADDLTVRWKWEPGSVAFWDNRVVAHRALPGGYDTSLREGKRTAIFGEAPFFDPSSETLSERLKKGKDEQVGDETVKLHFSN</sequence>
<evidence type="ECO:0000256" key="6">
    <source>
        <dbReference type="ARBA" id="ARBA00023004"/>
    </source>
</evidence>
<keyword evidence="9" id="KW-1185">Reference proteome</keyword>
<organism evidence="8 9">
    <name type="scientific">Cladophialophora immunda</name>
    <dbReference type="NCBI Taxonomy" id="569365"/>
    <lineage>
        <taxon>Eukaryota</taxon>
        <taxon>Fungi</taxon>
        <taxon>Dikarya</taxon>
        <taxon>Ascomycota</taxon>
        <taxon>Pezizomycotina</taxon>
        <taxon>Eurotiomycetes</taxon>
        <taxon>Chaetothyriomycetidae</taxon>
        <taxon>Chaetothyriales</taxon>
        <taxon>Herpotrichiellaceae</taxon>
        <taxon>Cladophialophora</taxon>
    </lineage>
</organism>
<reference evidence="8 9" key="1">
    <citation type="submission" date="2015-01" db="EMBL/GenBank/DDBJ databases">
        <title>The Genome Sequence of Cladophialophora immunda CBS83496.</title>
        <authorList>
            <consortium name="The Broad Institute Genomics Platform"/>
            <person name="Cuomo C."/>
            <person name="de Hoog S."/>
            <person name="Gorbushina A."/>
            <person name="Stielow B."/>
            <person name="Teixiera M."/>
            <person name="Abouelleil A."/>
            <person name="Chapman S.B."/>
            <person name="Priest M."/>
            <person name="Young S.K."/>
            <person name="Wortman J."/>
            <person name="Nusbaum C."/>
            <person name="Birren B."/>
        </authorList>
    </citation>
    <scope>NUCLEOTIDE SEQUENCE [LARGE SCALE GENOMIC DNA]</scope>
    <source>
        <strain evidence="8 9">CBS 83496</strain>
    </source>
</reference>
<evidence type="ECO:0000256" key="1">
    <source>
        <dbReference type="ARBA" id="ARBA00001954"/>
    </source>
</evidence>
<keyword evidence="4" id="KW-0223">Dioxygenase</keyword>
<dbReference type="HOGENOM" id="CLU_036005_0_1_1"/>
<evidence type="ECO:0000256" key="4">
    <source>
        <dbReference type="ARBA" id="ARBA00022964"/>
    </source>
</evidence>
<feature type="domain" description="TauD/TfdA-like" evidence="7">
    <location>
        <begin position="48"/>
        <end position="304"/>
    </location>
</feature>
<dbReference type="SUPFAM" id="SSF51197">
    <property type="entry name" value="Clavaminate synthase-like"/>
    <property type="match status" value="1"/>
</dbReference>
<protein>
    <recommendedName>
        <fullName evidence="7">TauD/TfdA-like domain-containing protein</fullName>
    </recommendedName>
</protein>
<dbReference type="Proteomes" id="UP000054466">
    <property type="component" value="Unassembled WGS sequence"/>
</dbReference>
<dbReference type="GO" id="GO:0016706">
    <property type="term" value="F:2-oxoglutarate-dependent dioxygenase activity"/>
    <property type="evidence" value="ECO:0007669"/>
    <property type="project" value="TreeGrafter"/>
</dbReference>
<dbReference type="PANTHER" id="PTHR30468:SF9">
    <property type="entry name" value="ALPHA-KETOGLUTARATE-DEPENDENT TAURINE DIOXYGENASE (AFU_ORTHOLOGUE AFUA_3G01010)"/>
    <property type="match status" value="1"/>
</dbReference>
<evidence type="ECO:0000259" key="7">
    <source>
        <dbReference type="Pfam" id="PF02668"/>
    </source>
</evidence>
<dbReference type="Gene3D" id="3.60.130.10">
    <property type="entry name" value="Clavaminate synthase-like"/>
    <property type="match status" value="1"/>
</dbReference>
<evidence type="ECO:0000256" key="5">
    <source>
        <dbReference type="ARBA" id="ARBA00023002"/>
    </source>
</evidence>
<accession>A0A0D2BAV0</accession>